<dbReference type="AlphaFoldDB" id="A0AAD5TQG9"/>
<dbReference type="InterPro" id="IPR050897">
    <property type="entry name" value="SMAUG/VTS1_RNA-bind"/>
</dbReference>
<feature type="compositionally biased region" description="Low complexity" evidence="4">
    <location>
        <begin position="1"/>
        <end position="21"/>
    </location>
</feature>
<dbReference type="SMART" id="SM00454">
    <property type="entry name" value="SAM"/>
    <property type="match status" value="1"/>
</dbReference>
<dbReference type="InterPro" id="IPR013761">
    <property type="entry name" value="SAM/pointed_sf"/>
</dbReference>
<accession>A0AAD5TQG9</accession>
<dbReference type="InterPro" id="IPR057327">
    <property type="entry name" value="Vts1_dom"/>
</dbReference>
<evidence type="ECO:0000313" key="7">
    <source>
        <dbReference type="Proteomes" id="UP001212152"/>
    </source>
</evidence>
<dbReference type="GO" id="GO:0003729">
    <property type="term" value="F:mRNA binding"/>
    <property type="evidence" value="ECO:0007669"/>
    <property type="project" value="TreeGrafter"/>
</dbReference>
<dbReference type="PANTHER" id="PTHR12515">
    <property type="entry name" value="STERILE ALPHA MOTIF DOMAIN CONTAINING PROTEIN 4-RELATED"/>
    <property type="match status" value="1"/>
</dbReference>
<proteinExistence type="predicted"/>
<feature type="domain" description="SAM" evidence="5">
    <location>
        <begin position="460"/>
        <end position="521"/>
    </location>
</feature>
<reference evidence="6" key="1">
    <citation type="submission" date="2020-05" db="EMBL/GenBank/DDBJ databases">
        <title>Phylogenomic resolution of chytrid fungi.</title>
        <authorList>
            <person name="Stajich J.E."/>
            <person name="Amses K."/>
            <person name="Simmons R."/>
            <person name="Seto K."/>
            <person name="Myers J."/>
            <person name="Bonds A."/>
            <person name="Quandt C.A."/>
            <person name="Barry K."/>
            <person name="Liu P."/>
            <person name="Grigoriev I."/>
            <person name="Longcore J.E."/>
            <person name="James T.Y."/>
        </authorList>
    </citation>
    <scope>NUCLEOTIDE SEQUENCE</scope>
    <source>
        <strain evidence="6">JEL0379</strain>
    </source>
</reference>
<dbReference type="EMBL" id="JADGJQ010000004">
    <property type="protein sequence ID" value="KAJ3184195.1"/>
    <property type="molecule type" value="Genomic_DNA"/>
</dbReference>
<dbReference type="GO" id="GO:0000289">
    <property type="term" value="P:nuclear-transcribed mRNA poly(A) tail shortening"/>
    <property type="evidence" value="ECO:0007669"/>
    <property type="project" value="TreeGrafter"/>
</dbReference>
<evidence type="ECO:0000256" key="4">
    <source>
        <dbReference type="SAM" id="MobiDB-lite"/>
    </source>
</evidence>
<feature type="compositionally biased region" description="Basic and acidic residues" evidence="4">
    <location>
        <begin position="245"/>
        <end position="258"/>
    </location>
</feature>
<evidence type="ECO:0000259" key="5">
    <source>
        <dbReference type="PROSITE" id="PS50105"/>
    </source>
</evidence>
<feature type="region of interest" description="Disordered" evidence="4">
    <location>
        <begin position="1"/>
        <end position="38"/>
    </location>
</feature>
<keyword evidence="7" id="KW-1185">Reference proteome</keyword>
<gene>
    <name evidence="6" type="ORF">HDU87_005041</name>
</gene>
<protein>
    <recommendedName>
        <fullName evidence="5">SAM domain-containing protein</fullName>
    </recommendedName>
</protein>
<dbReference type="Proteomes" id="UP001212152">
    <property type="component" value="Unassembled WGS sequence"/>
</dbReference>
<comment type="subcellular location">
    <subcellularLocation>
        <location evidence="1">Cytoplasm</location>
    </subcellularLocation>
</comment>
<evidence type="ECO:0000256" key="1">
    <source>
        <dbReference type="ARBA" id="ARBA00004496"/>
    </source>
</evidence>
<dbReference type="SUPFAM" id="SSF47769">
    <property type="entry name" value="SAM/Pointed domain"/>
    <property type="match status" value="1"/>
</dbReference>
<comment type="caution">
    <text evidence="6">The sequence shown here is derived from an EMBL/GenBank/DDBJ whole genome shotgun (WGS) entry which is preliminary data.</text>
</comment>
<dbReference type="InterPro" id="IPR001660">
    <property type="entry name" value="SAM"/>
</dbReference>
<feature type="region of interest" description="Disordered" evidence="4">
    <location>
        <begin position="413"/>
        <end position="435"/>
    </location>
</feature>
<evidence type="ECO:0000256" key="3">
    <source>
        <dbReference type="ARBA" id="ARBA00022884"/>
    </source>
</evidence>
<sequence length="529" mass="58252">MSGAPSPVSASSAAADSNAGPRQYRPAVQDRPGMARPVSATIASLQKGTAQRPSSEILSAHYKSPEAEAIDRWFEDLSYYEQTLEQMARAKLDDNFCEELKHIEQWFNVLSDPERTTALYSLLQNATPVQIRFFITVLQQMAQKDPLTGAVPPPEQIGKPPAIDAARLAQQTRVHSMPPRVSSPAVSPPIVLASPDEDDDRYLSVNPRSTRRLFDRHSAPNAEEQYGQYVGDSQHPGDQQGGYRRNADDNRHRSDRTNGADLSEDYAYKRGSYGSIRGPSPARASRNSAHMSPLLRPSTPIDDAIASADWSLNPPPVKVEPIHRPSSGLGNGTFSPVLGGLHDELAPAMANLTLQPPRSPYGNRPISPGAGRPVSPIILSPPTPTGDHPPVLGHPHSQWAYVDVGRSRTPNSHYTHSDYSDTYSHDGRGNDHGDGGYFDRNGMLGVHKEKGKIPESVDIEALNDIPSWLRSLRLHKYTSTFETMYWKDMIKMDENALIAKGVNALGARRKLLKVFELVRKDLDDKGVKY</sequence>
<dbReference type="Pfam" id="PF25479">
    <property type="entry name" value="Vts1"/>
    <property type="match status" value="1"/>
</dbReference>
<dbReference type="Pfam" id="PF07647">
    <property type="entry name" value="SAM_2"/>
    <property type="match status" value="1"/>
</dbReference>
<keyword evidence="2" id="KW-0963">Cytoplasm</keyword>
<evidence type="ECO:0000256" key="2">
    <source>
        <dbReference type="ARBA" id="ARBA00022490"/>
    </source>
</evidence>
<dbReference type="PROSITE" id="PS50105">
    <property type="entry name" value="SAM_DOMAIN"/>
    <property type="match status" value="1"/>
</dbReference>
<feature type="region of interest" description="Disordered" evidence="4">
    <location>
        <begin position="170"/>
        <end position="297"/>
    </location>
</feature>
<keyword evidence="3" id="KW-0694">RNA-binding</keyword>
<name>A0AAD5TQG9_9FUNG</name>
<dbReference type="Gene3D" id="1.10.150.50">
    <property type="entry name" value="Transcription Factor, Ets-1"/>
    <property type="match status" value="1"/>
</dbReference>
<feature type="compositionally biased region" description="Basic and acidic residues" evidence="4">
    <location>
        <begin position="415"/>
        <end position="434"/>
    </location>
</feature>
<dbReference type="PANTHER" id="PTHR12515:SF5">
    <property type="entry name" value="PROTEIN SMAUG"/>
    <property type="match status" value="1"/>
</dbReference>
<dbReference type="GO" id="GO:0000932">
    <property type="term" value="C:P-body"/>
    <property type="evidence" value="ECO:0007669"/>
    <property type="project" value="TreeGrafter"/>
</dbReference>
<organism evidence="6 7">
    <name type="scientific">Geranomyces variabilis</name>
    <dbReference type="NCBI Taxonomy" id="109894"/>
    <lineage>
        <taxon>Eukaryota</taxon>
        <taxon>Fungi</taxon>
        <taxon>Fungi incertae sedis</taxon>
        <taxon>Chytridiomycota</taxon>
        <taxon>Chytridiomycota incertae sedis</taxon>
        <taxon>Chytridiomycetes</taxon>
        <taxon>Spizellomycetales</taxon>
        <taxon>Powellomycetaceae</taxon>
        <taxon>Geranomyces</taxon>
    </lineage>
</organism>
<feature type="compositionally biased region" description="Low complexity" evidence="4">
    <location>
        <begin position="176"/>
        <end position="194"/>
    </location>
</feature>
<evidence type="ECO:0000313" key="6">
    <source>
        <dbReference type="EMBL" id="KAJ3184195.1"/>
    </source>
</evidence>